<organism evidence="2 3">
    <name type="scientific">Sediminitomix flava</name>
    <dbReference type="NCBI Taxonomy" id="379075"/>
    <lineage>
        <taxon>Bacteria</taxon>
        <taxon>Pseudomonadati</taxon>
        <taxon>Bacteroidota</taxon>
        <taxon>Cytophagia</taxon>
        <taxon>Cytophagales</taxon>
        <taxon>Flammeovirgaceae</taxon>
        <taxon>Sediminitomix</taxon>
    </lineage>
</organism>
<evidence type="ECO:0000259" key="1">
    <source>
        <dbReference type="Pfam" id="PF18962"/>
    </source>
</evidence>
<evidence type="ECO:0000313" key="3">
    <source>
        <dbReference type="Proteomes" id="UP000245535"/>
    </source>
</evidence>
<name>A0A315Z957_SEDFL</name>
<reference evidence="2 3" key="1">
    <citation type="submission" date="2018-03" db="EMBL/GenBank/DDBJ databases">
        <title>Genomic Encyclopedia of Archaeal and Bacterial Type Strains, Phase II (KMG-II): from individual species to whole genera.</title>
        <authorList>
            <person name="Goeker M."/>
        </authorList>
    </citation>
    <scope>NUCLEOTIDE SEQUENCE [LARGE SCALE GENOMIC DNA]</scope>
    <source>
        <strain evidence="2 3">DSM 28229</strain>
    </source>
</reference>
<comment type="caution">
    <text evidence="2">The sequence shown here is derived from an EMBL/GenBank/DDBJ whole genome shotgun (WGS) entry which is preliminary data.</text>
</comment>
<dbReference type="EMBL" id="QGDO01000003">
    <property type="protein sequence ID" value="PWJ42106.1"/>
    <property type="molecule type" value="Genomic_DNA"/>
</dbReference>
<keyword evidence="3" id="KW-1185">Reference proteome</keyword>
<evidence type="ECO:0000313" key="2">
    <source>
        <dbReference type="EMBL" id="PWJ42106.1"/>
    </source>
</evidence>
<dbReference type="InterPro" id="IPR026444">
    <property type="entry name" value="Secre_tail"/>
</dbReference>
<sequence length="4350" mass="463629">MGLSKLSYAQYTSNTALSDFTEVSAWDGGTPVFDGTETFTILNGHTYEINSDVSVGELTVESGATLRTKSGDVFTLTANDNITVEGTLDLYDDILNQTSLVWHSSLGTSFTLSGGGSIELGNVTFKDPNEANGTTASYVVSRNLDIQGNVTIEDDATFVGGTNTITVGGSWSEITNGAAYDGSAGGTVIFTNDLAIALSSDATSNDLIFHNVEFNGGGIVNFGAEVFTTGNFIISSNTTVNTGLNVLIDGDFSVESGSSYNQTLSTTNFDGFTNQSITLSGDVTFYNVRFADDDGVDNLKTIVGDLKASGQLHIDDLTELSTADLLSFNSFRLSNTDLDATAGITGDIEINGGTVYDDEANGVIDLSNTGSIKILGSSSIQAGDEFKVNDFFIEDGINLTINDGAQLTGKSSSVFSLGDNSRLQLRGADNFPNGFSTANYSVHENSFIYYNGALAQNIEPTDSNWSYGSLYLDEDTKTLTGNVDIANHIYLRDDVTLELSTFDVNLAGNIYNEDGGSITSASSGYGTFTFDGVNNAQTVQELDGGTSYSFGKIQVNKTGLTQDRNVTFYDNINFKEEFVVSNPDGAENAYLVIDLRDHVLTNDFTGASNFSIGDFVELRTSSTSEFLNANSSTIKTFSTNGSVIRFNGANQTIPTGIIYNNIELSGSGVKTAGGSLDVEGDFSRVGGNIDFSDNSQSITIGGDWLMDQDWTIMTGSLTFDGGDQTVRESNFNNVTFAGSGTKTISGTLIINGDLSINDGVTVSSSDESLTVGGDWTENGTGTFSQLTGTTTLESSNGQDLTTTSNSTFGNLHIKNDRGVEFYSDVVVSRNFDLDKNNAEIDLDVNTLFVGRYFYFDEGTTINYRDGAIIHFNGDQEQRLQNANTASLPSLVFSGNGEKIITDKEINVDGDITIDGAYLDANSRNISLTGNWNNTGTFESYRAVTFNGTNQTISSSNFHDLVISTTGTTTLEGNVVLSGYMDINAGATLDVSSSNYSISVEEGWTNDGAFEAQEGTVTFVGGNANIYPHPTEQTGEYDANNFYNVVFELGSNNTVSLYSTFDVDNDLTINSGILHTRGMDVYVGGSFVNNATFSHSNDASLLTLNASSGTHLFNPGTSSFRDITVDASGAVYELQSDLSISGSNNRLLTVQNGELSLNGNSIEFSSGTDILINGGILDVDEGADLVLGTDATITMSNGAFKVVGTESSPASLASSDPDTGDFYTYTQTGGTIHAKNYIIQNTKDGLDIQGGSIDATDNFSNGIFSDGTGSQYLKLNSISFTDFDVLDVVFNEGPTNNVERSGGSGVVTFKDYLGSLGGEAYENDAASFIEWDNDALTIVKWDGDAGDGLWNTATNWSGDAIPTSTDNVVLDNSLVAGNYNVSIPSAVQVNNLDINGDLTLSLNGNTLDINDLTFTDGTFELGTSGEVQVGGNYIVASTAVLNAGTSTVKFDGVSGASNLVSVAGSNGSFYNVTFEAEDDEARYMVSSDLSVTGDFTLTSGLFDILTASTITVEGNWQKNGGIFQEGTSTVDFSGASDQSISGGVFYNVILSGGSNKSLSSNMTIQNDLTISADAGTVLKGEDKLIFVKGDWVNNNSTAAFDAGTSSVIFNGGNQSITGTSSTEFSTLYLTGSGNKYFYESAHILKEMLISSTGTVQVEESVSITGEATASLEMTNGTMTVKGANNFPSNFGTYQLLGGAVEYRADLDQNIYQTTYYNLILDIPSTDAYNKNLLGDITVNGYLNIDKSNVVFNVNNHTLELEGNLGVPTSTTINWGTGTLIHKGGGWNIDRDITDFNNLILRGTSTKALLADLSVTGDLTVEDGVSLDLNDYELNGGGAFTLEGAASMVVNDHPSTTEPAFANGFSSYSLSENSTVTISAPDAVILPSGVTFGRLNLRGTLTASLEGDLDVDGIFDMSSTTFLDTDNGHDLYLAGSYVDLQNYTASNSSTVYFDGADQTIRNDLNSGSETFELNDVVFSGSGTKTLDGGNDIWNIAGDVTVNSGAFVRLSRQMNVAGSFTNNGSFTQTSNTYGLEFNGVGDIDLNFGVENQLRNVFFNGSGGTYTLITNGMKVINGYLNISSTSIVDFGSLTHELASNTHSFEGTINSTNASFIFNRTGDQYLPAIDLSFEDFTISGTGRKYIPANTYTIDDLHVESSPYLYLSEDGGENVSTLIVKGNWLNEGRVYTYTSNVYLDSDDTTTKTITSGGYEFYNLIINEYQTNARTYQIQDELYIENELQVKANATLEVINNTLRLGNNDTDYPLGETHTVEANGAIYIGENGILEFDGNDQDQTLNVSGSISFVGSTENLAKIERRSGNQRLAINILSGGSVAASFYEFSHIAHTGFIVNSGATIDATHNFSDGLWTGISTSNSGDYRYLQIDNDLGAGITINNVMFNHDRTPSQGVHYNVGRLSTATGKITFDGQINGRLAGATYEDDQNTGDADGLIVWSGTTDITWEGAVSADWNTAANWSSGTVPTSTENVVIPLGSPNNPIISTTAECNKLTISNGILSLTDAADLTVSSDLTIGTGTYAGILTAASGATIELDGSLDMSSNAIFKGTESTFNFTPLAGTVNLTANANSEFGNIIYNGDVDFRMIGSEIHVLGSMTLSNGNLSAITSNYTHYVAKDLLNNGGDVSASTTGLFVLNGDNQTVKDFVFNDLQIDGTGVKTFEGTNTIEDDLTIVSNLTSAATATINFKGDVIIESGATFDDGGTTHYFSGRNWKGEGSYAGAGTIEFVSTGDQYIEASKFNNLDLNLAASNEVYLMGDVDVTGDVYLRSNVNYLYTDEYLIQSTNGTGEFVMEASSRIQVQGANNFPDNFGTYSMDESSTTFYNGVVDQTVKGNVAYGRLDLRNPNTKTLSDDITVQERLYINDATLDVSTSNYTLTLYDDFYNNSIGSFLARSGEVIFAAPTADDTNYQDIYLGAEGTKDFYDLTVNSERRIDQEYATLNILNNFRIDKGDFRISDNDDNLYVSGNITIQDNGNFQTRGTLNLIKNSGPAFITSGGSTFNNVIINGDASFSLEDEFALNGNFTQLKGTFDLNGNKATLGNSSDVMTVESTFKVGPAGQLVLGSNVTFEVSETGRFEAIGTSSEFATIESTSGTRYNFIVNGTIAARYYIFSDLNLSGLNITSTGTIDETDNLSYGSFSRGIAGGTYLRIENTQNLTSSNRIEELTFVDDPGNGATNVTKLNAASGDIEFYNTRGNLSGENFDNDPYDLISFLGDETLTWVGSVSENWFLASNWSSNLGAGKVPTGLEDIIISSTAVNAPVVDGSIGTALAKSLTVESGAFLNVLSEVDGSDLIVSGDVTIEGVFTNSGNDVDIEVQGNWSKSNASAVFSPGESTVSLNTTTGTKYINNSNSTFNNLVVSNGHYIFEENTIILGNLSVETTGTLEVDNTSSLDVYVGGNLSNEGTLTPNNSSFYFNASDGATKTVLTGGVAFNDVYFNPSVSNTYQLSDNLTIDGNAYVDMTSLDLNSYDMSVGTDATDKLEVANSATLEVNGGETLALGSGTDLVIANGGKINLLGSSESNRAKVSSRVNMPYSFTVESGATINGEYYLIEYLDENGLEILSGATIEETSGEAMTNGEFSNGENSANSRYLHVVNDLGSGITFSEVRFNSGPTYNVVRESGSGNLTVFNSTGALSGYTFEKDDQAVSDVAGLILWTYDNAPFIWQGDVSTDWHTSANWDRDAVPSSTSEVFIPQGTANAIISTANAEAKGLTFQEGGHLTITSGYNLNIEDYLDINSETFIIQDGSSSTVTVGENILNLNSSGSSYFGDASTLVLESESATPLTLYSDISLNNLTINGTATYSTDVLDVNGNLTIQNGGLELANTSSTLNVGGNIDVQASGTLNLSTGEVTLDGANQDITFTGTASLNNLKLNGTDVKTLKSSTSVHNLVISSTSTFTIDGGISLAVDGDWTNSGVFNHGNGTVTFEGDELQNIYQSGTGDFYNFIVNNDAPGFAINLNDPINVASQLTFTDGIILGGTNETISFGTSSSVTGASASSYIDGVAIKEGGSDFIFPVGKNGILAQLGLYDYSGSSSTFKVEYIEGNANTLSSTYEAGQLEAVSRIEYWDLERTSGTDDANVRLYWTDNERSLIYKLDEISVAHLDTDDNTWYTKGGDATGPATTAGSVGSDFPLTEYGYVTFGSSTTDNLLPISLSYFVASYKAGEVLLEWETSSEINNDYFTVERSIDGVNFESIEKVEGAGYSDLSLYYSVIDDSPYHGTSYYRLKQTDFSGRYTYTAIVLVSRESDLDDFTLKLYPNPLRNTSLNIELGGLKKQEDVSLEVYDVFGKKVMIKQLKSDTSGFLQWKTEELSSLSAGVYILLIDSGRGVVQQRLVIE</sequence>
<gene>
    <name evidence="2" type="ORF">BC781_103356</name>
</gene>
<accession>A0A315Z957</accession>
<feature type="domain" description="Secretion system C-terminal sorting" evidence="1">
    <location>
        <begin position="4269"/>
        <end position="4349"/>
    </location>
</feature>
<dbReference type="Proteomes" id="UP000245535">
    <property type="component" value="Unassembled WGS sequence"/>
</dbReference>
<dbReference type="Pfam" id="PF18962">
    <property type="entry name" value="Por_Secre_tail"/>
    <property type="match status" value="1"/>
</dbReference>
<protein>
    <recommendedName>
        <fullName evidence="1">Secretion system C-terminal sorting domain-containing protein</fullName>
    </recommendedName>
</protein>
<proteinExistence type="predicted"/>
<dbReference type="NCBIfam" id="TIGR04183">
    <property type="entry name" value="Por_Secre_tail"/>
    <property type="match status" value="1"/>
</dbReference>